<dbReference type="PROSITE" id="PS00409">
    <property type="entry name" value="PROKAR_NTER_METHYL"/>
    <property type="match status" value="1"/>
</dbReference>
<evidence type="ECO:0000313" key="3">
    <source>
        <dbReference type="Proteomes" id="UP001596103"/>
    </source>
</evidence>
<dbReference type="NCBIfam" id="TIGR02532">
    <property type="entry name" value="IV_pilin_GFxxxE"/>
    <property type="match status" value="1"/>
</dbReference>
<dbReference type="Proteomes" id="UP001596103">
    <property type="component" value="Unassembled WGS sequence"/>
</dbReference>
<comment type="caution">
    <text evidence="2">The sequence shown here is derived from an EMBL/GenBank/DDBJ whole genome shotgun (WGS) entry which is preliminary data.</text>
</comment>
<dbReference type="InterPro" id="IPR045584">
    <property type="entry name" value="Pilin-like"/>
</dbReference>
<reference evidence="3" key="1">
    <citation type="journal article" date="2019" name="Int. J. Syst. Evol. Microbiol.">
        <title>The Global Catalogue of Microorganisms (GCM) 10K type strain sequencing project: providing services to taxonomists for standard genome sequencing and annotation.</title>
        <authorList>
            <consortium name="The Broad Institute Genomics Platform"/>
            <consortium name="The Broad Institute Genome Sequencing Center for Infectious Disease"/>
            <person name="Wu L."/>
            <person name="Ma J."/>
        </authorList>
    </citation>
    <scope>NUCLEOTIDE SEQUENCE [LARGE SCALE GENOMIC DNA]</scope>
    <source>
        <strain evidence="3">CCUG 56042</strain>
    </source>
</reference>
<sequence>MTARPRRRARGFTLIELLVALTLLALLATVALPLSDLVKRRANEAELRRALVTIRTALDAYKRAADAGRIERSVDESGYPEDLRALVDGVEDKKSANGERLYFLRRIPADPMCDCEGTAPEAMWETRSYASDPDAFSPGADVFDVRSRNRMEGLNGVPYHQW</sequence>
<dbReference type="EMBL" id="JBHSMP010000024">
    <property type="protein sequence ID" value="MFC5430818.1"/>
    <property type="molecule type" value="Genomic_DNA"/>
</dbReference>
<keyword evidence="3" id="KW-1185">Reference proteome</keyword>
<gene>
    <name evidence="2" type="ORF">ACFPTO_18735</name>
</gene>
<keyword evidence="1" id="KW-0488">Methylation</keyword>
<evidence type="ECO:0000256" key="1">
    <source>
        <dbReference type="ARBA" id="ARBA00022481"/>
    </source>
</evidence>
<proteinExistence type="predicted"/>
<dbReference type="RefSeq" id="WP_377713586.1">
    <property type="nucleotide sequence ID" value="NZ_JBHSMP010000024.1"/>
</dbReference>
<accession>A0ABW0JD05</accession>
<dbReference type="SUPFAM" id="SSF54523">
    <property type="entry name" value="Pili subunits"/>
    <property type="match status" value="1"/>
</dbReference>
<protein>
    <submittedName>
        <fullName evidence="2">Type II secretion system protein</fullName>
    </submittedName>
</protein>
<evidence type="ECO:0000313" key="2">
    <source>
        <dbReference type="EMBL" id="MFC5430818.1"/>
    </source>
</evidence>
<dbReference type="Gene3D" id="3.30.700.10">
    <property type="entry name" value="Glycoprotein, Type 4 Pilin"/>
    <property type="match status" value="1"/>
</dbReference>
<dbReference type="Pfam" id="PF07963">
    <property type="entry name" value="N_methyl"/>
    <property type="match status" value="1"/>
</dbReference>
<name>A0ABW0JD05_9BURK</name>
<dbReference type="InterPro" id="IPR000983">
    <property type="entry name" value="Bac_GSPG_pilin"/>
</dbReference>
<dbReference type="InterPro" id="IPR012902">
    <property type="entry name" value="N_methyl_site"/>
</dbReference>
<dbReference type="PRINTS" id="PR00813">
    <property type="entry name" value="BCTERIALGSPG"/>
</dbReference>
<organism evidence="2 3">
    <name type="scientific">Paraburkholderia denitrificans</name>
    <dbReference type="NCBI Taxonomy" id="694025"/>
    <lineage>
        <taxon>Bacteria</taxon>
        <taxon>Pseudomonadati</taxon>
        <taxon>Pseudomonadota</taxon>
        <taxon>Betaproteobacteria</taxon>
        <taxon>Burkholderiales</taxon>
        <taxon>Burkholderiaceae</taxon>
        <taxon>Paraburkholderia</taxon>
    </lineage>
</organism>